<reference evidence="1" key="2">
    <citation type="submission" date="2021-03" db="UniProtKB">
        <authorList>
            <consortium name="EnsemblPlants"/>
        </authorList>
    </citation>
    <scope>IDENTIFICATION</scope>
</reference>
<dbReference type="Proteomes" id="UP000596660">
    <property type="component" value="Unplaced"/>
</dbReference>
<dbReference type="AlphaFoldDB" id="A0A803LGG7"/>
<proteinExistence type="predicted"/>
<evidence type="ECO:0000313" key="1">
    <source>
        <dbReference type="EnsemblPlants" id="AUR62013064-RA:cds"/>
    </source>
</evidence>
<keyword evidence="2" id="KW-1185">Reference proteome</keyword>
<dbReference type="Gramene" id="AUR62013064-RA">
    <property type="protein sequence ID" value="AUR62013064-RA:cds"/>
    <property type="gene ID" value="AUR62013064"/>
</dbReference>
<dbReference type="EnsemblPlants" id="AUR62013064-RA">
    <property type="protein sequence ID" value="AUR62013064-RA:cds"/>
    <property type="gene ID" value="AUR62013064"/>
</dbReference>
<reference evidence="1" key="1">
    <citation type="journal article" date="2017" name="Nature">
        <title>The genome of Chenopodium quinoa.</title>
        <authorList>
            <person name="Jarvis D.E."/>
            <person name="Ho Y.S."/>
            <person name="Lightfoot D.J."/>
            <person name="Schmoeckel S.M."/>
            <person name="Li B."/>
            <person name="Borm T.J.A."/>
            <person name="Ohyanagi H."/>
            <person name="Mineta K."/>
            <person name="Michell C.T."/>
            <person name="Saber N."/>
            <person name="Kharbatia N.M."/>
            <person name="Rupper R.R."/>
            <person name="Sharp A.R."/>
            <person name="Dally N."/>
            <person name="Boughton B.A."/>
            <person name="Woo Y.H."/>
            <person name="Gao G."/>
            <person name="Schijlen E.G.W.M."/>
            <person name="Guo X."/>
            <person name="Momin A.A."/>
            <person name="Negrao S."/>
            <person name="Al-Babili S."/>
            <person name="Gehring C."/>
            <person name="Roessner U."/>
            <person name="Jung C."/>
            <person name="Murphy K."/>
            <person name="Arold S.T."/>
            <person name="Gojobori T."/>
            <person name="van der Linden C.G."/>
            <person name="van Loo E.N."/>
            <person name="Jellen E.N."/>
            <person name="Maughan P.J."/>
            <person name="Tester M."/>
        </authorList>
    </citation>
    <scope>NUCLEOTIDE SEQUENCE [LARGE SCALE GENOMIC DNA]</scope>
    <source>
        <strain evidence="1">cv. PI 614886</strain>
    </source>
</reference>
<accession>A0A803LGG7</accession>
<sequence length="118" mass="13714">MDLFMKHEYLPEDLQAEQMDVFISDLARVHSGEVTLVQECGDLLSRTHLSQVKQIHQEKKLEIMADKDLMNEYDMIELDEIVQVALLCTQFLHNQRPKMSKVVRILVGDGLAEKWEDS</sequence>
<protein>
    <submittedName>
        <fullName evidence="1">Uncharacterized protein</fullName>
    </submittedName>
</protein>
<organism evidence="1 2">
    <name type="scientific">Chenopodium quinoa</name>
    <name type="common">Quinoa</name>
    <dbReference type="NCBI Taxonomy" id="63459"/>
    <lineage>
        <taxon>Eukaryota</taxon>
        <taxon>Viridiplantae</taxon>
        <taxon>Streptophyta</taxon>
        <taxon>Embryophyta</taxon>
        <taxon>Tracheophyta</taxon>
        <taxon>Spermatophyta</taxon>
        <taxon>Magnoliopsida</taxon>
        <taxon>eudicotyledons</taxon>
        <taxon>Gunneridae</taxon>
        <taxon>Pentapetalae</taxon>
        <taxon>Caryophyllales</taxon>
        <taxon>Chenopodiaceae</taxon>
        <taxon>Chenopodioideae</taxon>
        <taxon>Atripliceae</taxon>
        <taxon>Chenopodium</taxon>
    </lineage>
</organism>
<evidence type="ECO:0000313" key="2">
    <source>
        <dbReference type="Proteomes" id="UP000596660"/>
    </source>
</evidence>
<dbReference type="Gene3D" id="1.10.510.10">
    <property type="entry name" value="Transferase(Phosphotransferase) domain 1"/>
    <property type="match status" value="1"/>
</dbReference>
<name>A0A803LGG7_CHEQI</name>